<comment type="caution">
    <text evidence="1">The sequence shown here is derived from an EMBL/GenBank/DDBJ whole genome shotgun (WGS) entry which is preliminary data.</text>
</comment>
<dbReference type="EMBL" id="QMIE01000020">
    <property type="protein sequence ID" value="TVM14871.1"/>
    <property type="molecule type" value="Genomic_DNA"/>
</dbReference>
<sequence>MRNSLPFILVFVVLSVLGCVQSDVPILSESEIRRGRLLAPGVYLCESCEDVLAVGWDDESMLHTYDGRLVFSVAIGDRRLAQIETEDGFMLFWLSTEGGRQFTIYDLKGPVAPAVQERFGITVDYNERSDFHTIHGESGAVRRFMEEYAPEHIEPSGTYTFVIAGNVTQQKLEACEAKCSEEGGGDFVEMVRGCVARCVGRR</sequence>
<dbReference type="PROSITE" id="PS51257">
    <property type="entry name" value="PROKAR_LIPOPROTEIN"/>
    <property type="match status" value="1"/>
</dbReference>
<proteinExistence type="predicted"/>
<dbReference type="RefSeq" id="WP_144304375.1">
    <property type="nucleotide sequence ID" value="NZ_QMIE01000020.1"/>
</dbReference>
<keyword evidence="2" id="KW-1185">Reference proteome</keyword>
<dbReference type="AlphaFoldDB" id="A0A7M3MAP8"/>
<organism evidence="1 2">
    <name type="scientific">Oceanidesulfovibrio indonesiensis</name>
    <dbReference type="NCBI Taxonomy" id="54767"/>
    <lineage>
        <taxon>Bacteria</taxon>
        <taxon>Pseudomonadati</taxon>
        <taxon>Thermodesulfobacteriota</taxon>
        <taxon>Desulfovibrionia</taxon>
        <taxon>Desulfovibrionales</taxon>
        <taxon>Desulfovibrionaceae</taxon>
        <taxon>Oceanidesulfovibrio</taxon>
    </lineage>
</organism>
<accession>A0A7M3MAP8</accession>
<evidence type="ECO:0000313" key="1">
    <source>
        <dbReference type="EMBL" id="TVM14871.1"/>
    </source>
</evidence>
<evidence type="ECO:0000313" key="2">
    <source>
        <dbReference type="Proteomes" id="UP000448292"/>
    </source>
</evidence>
<gene>
    <name evidence="1" type="ORF">DPQ33_16740</name>
</gene>
<protein>
    <submittedName>
        <fullName evidence="1">Uncharacterized protein</fullName>
    </submittedName>
</protein>
<dbReference type="OrthoDB" id="9831205at2"/>
<dbReference type="Proteomes" id="UP000448292">
    <property type="component" value="Unassembled WGS sequence"/>
</dbReference>
<reference evidence="1 2" key="1">
    <citation type="submission" date="2018-06" db="EMBL/GenBank/DDBJ databases">
        <title>Complete genome of Desulfovibrio indonesiensis P37SLT.</title>
        <authorList>
            <person name="Crispim J.S."/>
            <person name="Vidigal P.M.P."/>
            <person name="Silva L.C.F."/>
            <person name="Laguardia C.N."/>
            <person name="Araujo L.C."/>
            <person name="Dias R.S."/>
            <person name="Sousa M.P."/>
            <person name="Paula S.O."/>
            <person name="Silva C."/>
        </authorList>
    </citation>
    <scope>NUCLEOTIDE SEQUENCE [LARGE SCALE GENOMIC DNA]</scope>
    <source>
        <strain evidence="1 2">P37SLT</strain>
    </source>
</reference>
<name>A0A7M3MAP8_9BACT</name>